<dbReference type="EMBL" id="CP027666">
    <property type="protein sequence ID" value="AVO33215.1"/>
    <property type="molecule type" value="Genomic_DNA"/>
</dbReference>
<dbReference type="OrthoDB" id="9793424at2"/>
<dbReference type="PANTHER" id="PTHR38036">
    <property type="entry name" value="UPF0250 PROTEIN YBED"/>
    <property type="match status" value="1"/>
</dbReference>
<evidence type="ECO:0000313" key="4">
    <source>
        <dbReference type="EMBL" id="AVO33215.1"/>
    </source>
</evidence>
<comment type="similarity">
    <text evidence="1 2">Belongs to the UPF0250 family.</text>
</comment>
<proteinExistence type="inferred from homology"/>
<dbReference type="RefSeq" id="WP_106701692.1">
    <property type="nucleotide sequence ID" value="NZ_CP027666.1"/>
</dbReference>
<evidence type="ECO:0000256" key="2">
    <source>
        <dbReference type="HAMAP-Rule" id="MF_00659"/>
    </source>
</evidence>
<dbReference type="KEGG" id="otk:C6570_02325"/>
<evidence type="ECO:0000256" key="3">
    <source>
        <dbReference type="SAM" id="MobiDB-lite"/>
    </source>
</evidence>
<gene>
    <name evidence="4" type="ORF">C6570_02325</name>
</gene>
<dbReference type="Gene3D" id="3.30.70.260">
    <property type="match status" value="1"/>
</dbReference>
<reference evidence="4 5" key="1">
    <citation type="submission" date="2018-03" db="EMBL/GenBank/DDBJ databases">
        <title>Genome sequencing of Ottowia sp.</title>
        <authorList>
            <person name="Kim S.-J."/>
            <person name="Heo J."/>
            <person name="Kwon S.-W."/>
        </authorList>
    </citation>
    <scope>NUCLEOTIDE SEQUENCE [LARGE SCALE GENOMIC DNA]</scope>
    <source>
        <strain evidence="4 5">KADR8-3</strain>
    </source>
</reference>
<dbReference type="Proteomes" id="UP000239709">
    <property type="component" value="Chromosome"/>
</dbReference>
<feature type="compositionally biased region" description="Low complexity" evidence="3">
    <location>
        <begin position="1"/>
        <end position="16"/>
    </location>
</feature>
<protein>
    <recommendedName>
        <fullName evidence="2">UPF0250 protein C6570_02325</fullName>
    </recommendedName>
</protein>
<dbReference type="InterPro" id="IPR007454">
    <property type="entry name" value="UPF0250_YbeD-like"/>
</dbReference>
<dbReference type="AlphaFoldDB" id="A0A2S0MBD5"/>
<dbReference type="SUPFAM" id="SSF117991">
    <property type="entry name" value="YbeD/HP0495-like"/>
    <property type="match status" value="1"/>
</dbReference>
<sequence length="121" mass="12920">MSSNSTPPNASPAPNAVDAATTPPEGVEVQPLTPEGRESLIEFPSAFPIKVVGSNEDGFVHAITHIAKQFDPSFDASTIELRESGGGKYLGLTITVQATSREQLDDLYRALSTHPMAKWVL</sequence>
<accession>A0A2S0MBD5</accession>
<evidence type="ECO:0000313" key="5">
    <source>
        <dbReference type="Proteomes" id="UP000239709"/>
    </source>
</evidence>
<dbReference type="HAMAP" id="MF_00659">
    <property type="entry name" value="UPF0250"/>
    <property type="match status" value="1"/>
</dbReference>
<name>A0A2S0MBD5_9BURK</name>
<dbReference type="Pfam" id="PF04359">
    <property type="entry name" value="DUF493"/>
    <property type="match status" value="1"/>
</dbReference>
<evidence type="ECO:0000256" key="1">
    <source>
        <dbReference type="ARBA" id="ARBA00008460"/>
    </source>
</evidence>
<dbReference type="InterPro" id="IPR027471">
    <property type="entry name" value="YbeD-like_sf"/>
</dbReference>
<feature type="region of interest" description="Disordered" evidence="3">
    <location>
        <begin position="1"/>
        <end position="35"/>
    </location>
</feature>
<organism evidence="4 5">
    <name type="scientific">Ottowia oryzae</name>
    <dbReference type="NCBI Taxonomy" id="2109914"/>
    <lineage>
        <taxon>Bacteria</taxon>
        <taxon>Pseudomonadati</taxon>
        <taxon>Pseudomonadota</taxon>
        <taxon>Betaproteobacteria</taxon>
        <taxon>Burkholderiales</taxon>
        <taxon>Comamonadaceae</taxon>
        <taxon>Ottowia</taxon>
    </lineage>
</organism>
<dbReference type="PANTHER" id="PTHR38036:SF1">
    <property type="entry name" value="UPF0250 PROTEIN YBED"/>
    <property type="match status" value="1"/>
</dbReference>
<keyword evidence="5" id="KW-1185">Reference proteome</keyword>